<evidence type="ECO:0000259" key="7">
    <source>
        <dbReference type="Pfam" id="PF02687"/>
    </source>
</evidence>
<dbReference type="NCBIfam" id="NF038404">
    <property type="entry name" value="perm_prefix_2"/>
    <property type="match status" value="1"/>
</dbReference>
<feature type="transmembrane region" description="Helical" evidence="6">
    <location>
        <begin position="431"/>
        <end position="453"/>
    </location>
</feature>
<protein>
    <submittedName>
        <fullName evidence="9">Permease prefix domain 2-containing transporter</fullName>
    </submittedName>
</protein>
<evidence type="ECO:0000256" key="3">
    <source>
        <dbReference type="ARBA" id="ARBA00022692"/>
    </source>
</evidence>
<evidence type="ECO:0000256" key="4">
    <source>
        <dbReference type="ARBA" id="ARBA00022989"/>
    </source>
</evidence>
<dbReference type="GO" id="GO:0022857">
    <property type="term" value="F:transmembrane transporter activity"/>
    <property type="evidence" value="ECO:0007669"/>
    <property type="project" value="TreeGrafter"/>
</dbReference>
<feature type="domain" description="ABC3 transporter permease C-terminal" evidence="7">
    <location>
        <begin position="761"/>
        <end position="873"/>
    </location>
</feature>
<keyword evidence="3 6" id="KW-0812">Transmembrane</keyword>
<evidence type="ECO:0000259" key="8">
    <source>
        <dbReference type="Pfam" id="PF12704"/>
    </source>
</evidence>
<feature type="transmembrane region" description="Helical" evidence="6">
    <location>
        <begin position="375"/>
        <end position="398"/>
    </location>
</feature>
<dbReference type="EMBL" id="JASJOS010000001">
    <property type="protein sequence ID" value="MDJ1479246.1"/>
    <property type="molecule type" value="Genomic_DNA"/>
</dbReference>
<dbReference type="InterPro" id="IPR025857">
    <property type="entry name" value="MacB_PCD"/>
</dbReference>
<evidence type="ECO:0000256" key="2">
    <source>
        <dbReference type="ARBA" id="ARBA00022475"/>
    </source>
</evidence>
<dbReference type="Pfam" id="PF02687">
    <property type="entry name" value="FtsX"/>
    <property type="match status" value="2"/>
</dbReference>
<evidence type="ECO:0000313" key="10">
    <source>
        <dbReference type="Proteomes" id="UP001241110"/>
    </source>
</evidence>
<reference evidence="9" key="1">
    <citation type="submission" date="2023-05" db="EMBL/GenBank/DDBJ databases">
        <authorList>
            <person name="Zhang X."/>
        </authorList>
    </citation>
    <scope>NUCLEOTIDE SEQUENCE</scope>
    <source>
        <strain evidence="9">YF14B1</strain>
    </source>
</reference>
<organism evidence="9 10">
    <name type="scientific">Xanthocytophaga flava</name>
    <dbReference type="NCBI Taxonomy" id="3048013"/>
    <lineage>
        <taxon>Bacteria</taxon>
        <taxon>Pseudomonadati</taxon>
        <taxon>Bacteroidota</taxon>
        <taxon>Cytophagia</taxon>
        <taxon>Cytophagales</taxon>
        <taxon>Rhodocytophagaceae</taxon>
        <taxon>Xanthocytophaga</taxon>
    </lineage>
</organism>
<feature type="transmembrane region" description="Helical" evidence="6">
    <location>
        <begin position="473"/>
        <end position="500"/>
    </location>
</feature>
<dbReference type="InterPro" id="IPR050250">
    <property type="entry name" value="Macrolide_Exporter_MacB"/>
</dbReference>
<feature type="transmembrane region" description="Helical" evidence="6">
    <location>
        <begin position="521"/>
        <end position="539"/>
    </location>
</feature>
<feature type="transmembrane region" description="Helical" evidence="6">
    <location>
        <begin position="846"/>
        <end position="864"/>
    </location>
</feature>
<dbReference type="Pfam" id="PF12704">
    <property type="entry name" value="MacB_PCD"/>
    <property type="match status" value="1"/>
</dbReference>
<dbReference type="AlphaFoldDB" id="A0AAE3QLQ9"/>
<dbReference type="InterPro" id="IPR003838">
    <property type="entry name" value="ABC3_permease_C"/>
</dbReference>
<comment type="caution">
    <text evidence="9">The sequence shown here is derived from an EMBL/GenBank/DDBJ whole genome shotgun (WGS) entry which is preliminary data.</text>
</comment>
<comment type="subcellular location">
    <subcellularLocation>
        <location evidence="1">Cell membrane</location>
        <topology evidence="1">Multi-pass membrane protein</topology>
    </subcellularLocation>
</comment>
<feature type="domain" description="MacB-like periplasmic core" evidence="8">
    <location>
        <begin position="102"/>
        <end position="326"/>
    </location>
</feature>
<feature type="domain" description="ABC3 transporter permease C-terminal" evidence="7">
    <location>
        <begin position="382"/>
        <end position="497"/>
    </location>
</feature>
<evidence type="ECO:0000256" key="5">
    <source>
        <dbReference type="ARBA" id="ARBA00023136"/>
    </source>
</evidence>
<dbReference type="GO" id="GO:0005886">
    <property type="term" value="C:plasma membrane"/>
    <property type="evidence" value="ECO:0007669"/>
    <property type="project" value="UniProtKB-SubCell"/>
</dbReference>
<dbReference type="PANTHER" id="PTHR30572">
    <property type="entry name" value="MEMBRANE COMPONENT OF TRANSPORTER-RELATED"/>
    <property type="match status" value="1"/>
</dbReference>
<keyword evidence="4 6" id="KW-1133">Transmembrane helix</keyword>
<dbReference type="Proteomes" id="UP001241110">
    <property type="component" value="Unassembled WGS sequence"/>
</dbReference>
<evidence type="ECO:0000256" key="1">
    <source>
        <dbReference type="ARBA" id="ARBA00004651"/>
    </source>
</evidence>
<accession>A0AAE3QLQ9</accession>
<feature type="transmembrane region" description="Helical" evidence="6">
    <location>
        <begin position="103"/>
        <end position="123"/>
    </location>
</feature>
<keyword evidence="5 6" id="KW-0472">Membrane</keyword>
<evidence type="ECO:0000313" key="9">
    <source>
        <dbReference type="EMBL" id="MDJ1479246.1"/>
    </source>
</evidence>
<feature type="transmembrane region" description="Helical" evidence="6">
    <location>
        <begin position="761"/>
        <end position="782"/>
    </location>
</feature>
<feature type="transmembrane region" description="Helical" evidence="6">
    <location>
        <begin position="802"/>
        <end position="826"/>
    </location>
</feature>
<evidence type="ECO:0000256" key="6">
    <source>
        <dbReference type="SAM" id="Phobius"/>
    </source>
</evidence>
<sequence length="881" mass="100422">MNKSKKHPEPPRWATYLLHLFCADHLVEEIEGDLEELFFQRIQLLGEKKARIRYVLDVMSLMRPFVFKNKSSDYIQPLPGSSMIRNYLTIALRNLLRQKLNSSLNIIGLAAGITCSLFILLYVRDELHYDKQFTGSDRIYRITLENIGEKTRHWAATAPLIGESMAQEIPGITEVARFHRPYPDRIFSYTSTNGTSERFEEKSGFYADPAVVHMFNMELVKGDLTTVLKEVNTIVLTTAMAKKYFGDQDPIGKVIQDDMDNIPMKVTGVVKEFPFPTHLQFDYLISMSTRYQTLSKEDLHNPGWSSFYNYVLLDPSQSKTTVEAKFPEFMKKFYAPTGETPQQIFSTRKLHLQPIQDIHLHSKLEKEMAPNSDSMYVYIFSVAAALILLLAAVNFINISTAQAFKRMKEVGVRKAMGASKSQLIRQFVGEALLLAFIATSLALFLFRLIIPLYNTLSIRPIEVDQLFTLQNIGFVLVLVVLVGWLAGSYPAWFIAGFNSIESLKGKKTPRSSIKWVRQGMIVFQFAVSVFMIFSTLIIYQQLRFFHSKDIGFDKQQVIAVKVYGKMYNKIETIMQTLRTNPAVSDLSMTSTLPGDRFSTDMFIPVNDPQKEFQLRHIWVNSNFLSTLGIELKEGNGFDHLQLHQTAYILNEAAIKAMNLDSPLGMQFVSRGDTGKIMGIVKDFHFASLHSTIEPLVIVHKPFQTNYMLINVAGNHLPETLELLKSTFHSLSPETLFSYTFLNEKLNMLYASENRMSQVFQLFSGLTILISCLGLFSLVIYTVELRTKEIGIRKILGSSVLEVIMLLLKNFLQPVLIATLIAWPFAWWVATQWLQNFAYHIAIDWKVFAGSALLIWLIAILTVSFQSIRAALTNPVNTLRNE</sequence>
<keyword evidence="2" id="KW-1003">Cell membrane</keyword>
<gene>
    <name evidence="9" type="ORF">QNI16_02045</name>
</gene>
<dbReference type="PANTHER" id="PTHR30572:SF18">
    <property type="entry name" value="ABC-TYPE MACROLIDE FAMILY EXPORT SYSTEM PERMEASE COMPONENT 2"/>
    <property type="match status" value="1"/>
</dbReference>
<dbReference type="InterPro" id="IPR047699">
    <property type="entry name" value="Permease_put_prefix"/>
</dbReference>
<dbReference type="RefSeq" id="WP_313975264.1">
    <property type="nucleotide sequence ID" value="NZ_JASJOS010000001.1"/>
</dbReference>
<proteinExistence type="predicted"/>
<name>A0AAE3QLQ9_9BACT</name>